<reference evidence="1 2" key="1">
    <citation type="submission" date="2020-04" db="EMBL/GenBank/DDBJ databases">
        <title>Hymenobacter polaris sp. nov., isolated from Arctic soil.</title>
        <authorList>
            <person name="Dahal R.H."/>
        </authorList>
    </citation>
    <scope>NUCLEOTIDE SEQUENCE [LARGE SCALE GENOMIC DNA]</scope>
    <source>
        <strain evidence="1 2">RP-2-7</strain>
    </source>
</reference>
<proteinExistence type="predicted"/>
<dbReference type="AlphaFoldDB" id="A0A7Y0FMB1"/>
<accession>A0A7Y0FMB1</accession>
<dbReference type="RefSeq" id="WP_169531147.1">
    <property type="nucleotide sequence ID" value="NZ_JABBGH010000002.1"/>
</dbReference>
<dbReference type="EMBL" id="JABBGH010000002">
    <property type="protein sequence ID" value="NML65668.1"/>
    <property type="molecule type" value="Genomic_DNA"/>
</dbReference>
<organism evidence="1 2">
    <name type="scientific">Hymenobacter polaris</name>
    <dbReference type="NCBI Taxonomy" id="2682546"/>
    <lineage>
        <taxon>Bacteria</taxon>
        <taxon>Pseudomonadati</taxon>
        <taxon>Bacteroidota</taxon>
        <taxon>Cytophagia</taxon>
        <taxon>Cytophagales</taxon>
        <taxon>Hymenobacteraceae</taxon>
        <taxon>Hymenobacter</taxon>
    </lineage>
</organism>
<keyword evidence="2" id="KW-1185">Reference proteome</keyword>
<gene>
    <name evidence="1" type="ORF">HHL22_10675</name>
</gene>
<protein>
    <submittedName>
        <fullName evidence="1">Uncharacterized protein</fullName>
    </submittedName>
</protein>
<evidence type="ECO:0000313" key="1">
    <source>
        <dbReference type="EMBL" id="NML65668.1"/>
    </source>
</evidence>
<comment type="caution">
    <text evidence="1">The sequence shown here is derived from an EMBL/GenBank/DDBJ whole genome shotgun (WGS) entry which is preliminary data.</text>
</comment>
<dbReference type="Proteomes" id="UP000559626">
    <property type="component" value="Unassembled WGS sequence"/>
</dbReference>
<sequence length="393" mass="44399">MLHFTPARPRYYCFGWLLGVALGLPAAVRGQAMTVPAEYGPLLERLAKDEVDRHGNQLPWPAPPVLHRDSTYASGGKRRELRFEVVLGKPLGLTHRVVQLRGHGYPVSYSVLFQGCLVALFRSGKFGCYRLADFTPDEQLQQQLNNGTWERHWLIEGLLVAQNAKGYYAYNPQKRGWKPCKRPVPFGKQPKLYEDARYLAYATCGGEFGGTAYFYNKQTNQTHCVSATCATSIWQEDGQYRLLASLGHMEGDARCAVIADPEVLPLAATKNTAAADWQYNFRQPEPGVVKVFDFFRVQLFGALRYQQRIIYLMHWHRTTFLAAIDGQRITIVDPLFADDLYTFNPVTITYGPNLALTNLNSNDLPETSEAAALLWQGQQVTKVEWGEQPAEMK</sequence>
<name>A0A7Y0FMB1_9BACT</name>
<evidence type="ECO:0000313" key="2">
    <source>
        <dbReference type="Proteomes" id="UP000559626"/>
    </source>
</evidence>